<dbReference type="EMBL" id="JBHSGO010000215">
    <property type="protein sequence ID" value="MFC4666759.1"/>
    <property type="molecule type" value="Genomic_DNA"/>
</dbReference>
<dbReference type="RefSeq" id="WP_380080137.1">
    <property type="nucleotide sequence ID" value="NZ_JBHSGO010000215.1"/>
</dbReference>
<organism evidence="1 2">
    <name type="scientific">Falsiporphyromonas endometrii</name>
    <dbReference type="NCBI Taxonomy" id="1387297"/>
    <lineage>
        <taxon>Bacteria</taxon>
        <taxon>Pseudomonadati</taxon>
        <taxon>Bacteroidota</taxon>
        <taxon>Bacteroidia</taxon>
        <taxon>Bacteroidales</taxon>
        <taxon>Porphyromonadaceae</taxon>
        <taxon>Falsiporphyromonas</taxon>
    </lineage>
</organism>
<evidence type="ECO:0000313" key="2">
    <source>
        <dbReference type="Proteomes" id="UP001596020"/>
    </source>
</evidence>
<keyword evidence="2" id="KW-1185">Reference proteome</keyword>
<proteinExistence type="predicted"/>
<evidence type="ECO:0008006" key="3">
    <source>
        <dbReference type="Google" id="ProtNLM"/>
    </source>
</evidence>
<protein>
    <recommendedName>
        <fullName evidence="3">Secreted protein</fullName>
    </recommendedName>
</protein>
<dbReference type="Proteomes" id="UP001596020">
    <property type="component" value="Unassembled WGS sequence"/>
</dbReference>
<name>A0ABV9KA38_9PORP</name>
<reference evidence="2" key="1">
    <citation type="journal article" date="2019" name="Int. J. Syst. Evol. Microbiol.">
        <title>The Global Catalogue of Microorganisms (GCM) 10K type strain sequencing project: providing services to taxonomists for standard genome sequencing and annotation.</title>
        <authorList>
            <consortium name="The Broad Institute Genomics Platform"/>
            <consortium name="The Broad Institute Genome Sequencing Center for Infectious Disease"/>
            <person name="Wu L."/>
            <person name="Ma J."/>
        </authorList>
    </citation>
    <scope>NUCLEOTIDE SEQUENCE [LARGE SCALE GENOMIC DNA]</scope>
    <source>
        <strain evidence="2">CGMCC 4.7357</strain>
    </source>
</reference>
<evidence type="ECO:0000313" key="1">
    <source>
        <dbReference type="EMBL" id="MFC4666759.1"/>
    </source>
</evidence>
<accession>A0ABV9KA38</accession>
<sequence>MEISILLTILLISITLGGILLRRGEVCLIEMEQICALSNIKYNPKNTFCQGAVKFVMKEVYLLNIITAHDAPKGAQATPIYIDFHTYWG</sequence>
<comment type="caution">
    <text evidence="1">The sequence shown here is derived from an EMBL/GenBank/DDBJ whole genome shotgun (WGS) entry which is preliminary data.</text>
</comment>
<gene>
    <name evidence="1" type="ORF">ACFO3G_09165</name>
</gene>